<gene>
    <name evidence="3" type="ORF">LOTGIDRAFT_151881</name>
</gene>
<accession>V4B3U2</accession>
<evidence type="ECO:0000313" key="4">
    <source>
        <dbReference type="Proteomes" id="UP000030746"/>
    </source>
</evidence>
<proteinExistence type="predicted"/>
<feature type="region of interest" description="Disordered" evidence="1">
    <location>
        <begin position="185"/>
        <end position="217"/>
    </location>
</feature>
<protein>
    <recommendedName>
        <fullName evidence="2">Smoothelin domain-containing protein</fullName>
    </recommendedName>
</protein>
<dbReference type="Proteomes" id="UP000030746">
    <property type="component" value="Unassembled WGS sequence"/>
</dbReference>
<feature type="domain" description="Smoothelin" evidence="2">
    <location>
        <begin position="6"/>
        <end position="26"/>
    </location>
</feature>
<evidence type="ECO:0000256" key="1">
    <source>
        <dbReference type="SAM" id="MobiDB-lite"/>
    </source>
</evidence>
<dbReference type="InterPro" id="IPR022189">
    <property type="entry name" value="SMTN"/>
</dbReference>
<feature type="domain" description="Smoothelin" evidence="2">
    <location>
        <begin position="463"/>
        <end position="508"/>
    </location>
</feature>
<feature type="compositionally biased region" description="Polar residues" evidence="1">
    <location>
        <begin position="109"/>
        <end position="141"/>
    </location>
</feature>
<dbReference type="EMBL" id="KB199650">
    <property type="protein sequence ID" value="ESP05083.1"/>
    <property type="molecule type" value="Genomic_DNA"/>
</dbReference>
<organism evidence="3 4">
    <name type="scientific">Lottia gigantea</name>
    <name type="common">Giant owl limpet</name>
    <dbReference type="NCBI Taxonomy" id="225164"/>
    <lineage>
        <taxon>Eukaryota</taxon>
        <taxon>Metazoa</taxon>
        <taxon>Spiralia</taxon>
        <taxon>Lophotrochozoa</taxon>
        <taxon>Mollusca</taxon>
        <taxon>Gastropoda</taxon>
        <taxon>Patellogastropoda</taxon>
        <taxon>Lottioidea</taxon>
        <taxon>Lottiidae</taxon>
        <taxon>Lottia</taxon>
    </lineage>
</organism>
<feature type="region of interest" description="Disordered" evidence="1">
    <location>
        <begin position="235"/>
        <end position="258"/>
    </location>
</feature>
<dbReference type="GeneID" id="20235549"/>
<dbReference type="RefSeq" id="XP_009043628.1">
    <property type="nucleotide sequence ID" value="XM_009045380.1"/>
</dbReference>
<name>V4B3U2_LOTGI</name>
<dbReference type="AlphaFoldDB" id="V4B3U2"/>
<evidence type="ECO:0000313" key="3">
    <source>
        <dbReference type="EMBL" id="ESP05083.1"/>
    </source>
</evidence>
<dbReference type="HOGENOM" id="CLU_516096_0_0_1"/>
<sequence>MAFLQLETCTEYQERRKIRAAIRELQNFKTTTRHDGTQRISREGILERTGQQKQGHVRSYVDTKELKNGDKLTKDMERRPDIPSIRDAKRDKVFPRPSAVLSKPRDSDNTVSRSRTSGALGTSTSKLGNSKNASNWTTHSDQPMGLKSDMTSSRSTRLITSSRLGSRHSDTTVTRLSDVLKTHEMDHDTSNINRESNYTSSNNTSLSNNKTTVSRLENSQKNVTKISDPYVMKSEPIKTDPKVSRSSTLDLTSRRKTSLDVKSMNQKSDQVIIKRPSAVVRPFQSSTLNSFQSYSLFADSKNQDKISESDFESCFNRNNSSRRTLPISNKVESHPSIERKELRSNIRTSLPLVSLSSYSSPNFDYKPRPDRRVSFKDEAGLLSIEDPQAPKSDLKTLSVPGIPKVTGSDNYKDFTSEKELQNLLQDISDLNERKKIRFRIKEIREGQITGRSVEEPPVNPVEEKQGQLTCVDYDKIEDEEQLKQLLKDTGDVDEKRKIRNCIRQIRRRSELGMYRNIKTGFNITNRIF</sequence>
<feature type="compositionally biased region" description="Basic and acidic residues" evidence="1">
    <location>
        <begin position="59"/>
        <end position="94"/>
    </location>
</feature>
<evidence type="ECO:0000259" key="2">
    <source>
        <dbReference type="Pfam" id="PF12510"/>
    </source>
</evidence>
<keyword evidence="4" id="KW-1185">Reference proteome</keyword>
<feature type="compositionally biased region" description="Low complexity" evidence="1">
    <location>
        <begin position="193"/>
        <end position="214"/>
    </location>
</feature>
<feature type="compositionally biased region" description="Low complexity" evidence="1">
    <location>
        <begin position="151"/>
        <end position="164"/>
    </location>
</feature>
<feature type="region of interest" description="Disordered" evidence="1">
    <location>
        <begin position="40"/>
        <end position="171"/>
    </location>
</feature>
<reference evidence="3 4" key="1">
    <citation type="journal article" date="2013" name="Nature">
        <title>Insights into bilaterian evolution from three spiralian genomes.</title>
        <authorList>
            <person name="Simakov O."/>
            <person name="Marletaz F."/>
            <person name="Cho S.J."/>
            <person name="Edsinger-Gonzales E."/>
            <person name="Havlak P."/>
            <person name="Hellsten U."/>
            <person name="Kuo D.H."/>
            <person name="Larsson T."/>
            <person name="Lv J."/>
            <person name="Arendt D."/>
            <person name="Savage R."/>
            <person name="Osoegawa K."/>
            <person name="de Jong P."/>
            <person name="Grimwood J."/>
            <person name="Chapman J.A."/>
            <person name="Shapiro H."/>
            <person name="Aerts A."/>
            <person name="Otillar R.P."/>
            <person name="Terry A.Y."/>
            <person name="Boore J.L."/>
            <person name="Grigoriev I.V."/>
            <person name="Lindberg D.R."/>
            <person name="Seaver E.C."/>
            <person name="Weisblat D.A."/>
            <person name="Putnam N.H."/>
            <person name="Rokhsar D.S."/>
        </authorList>
    </citation>
    <scope>NUCLEOTIDE SEQUENCE [LARGE SCALE GENOMIC DNA]</scope>
</reference>
<dbReference type="KEGG" id="lgi:LOTGIDRAFT_151881"/>
<dbReference type="Pfam" id="PF12510">
    <property type="entry name" value="Smoothelin"/>
    <property type="match status" value="2"/>
</dbReference>
<dbReference type="CTD" id="20235549"/>